<name>A0A0B7BY07_9EUPU</name>
<protein>
    <submittedName>
        <fullName evidence="2">Uncharacterized protein</fullName>
    </submittedName>
</protein>
<feature type="region of interest" description="Disordered" evidence="1">
    <location>
        <begin position="41"/>
        <end position="69"/>
    </location>
</feature>
<accession>A0A0B7BY07</accession>
<dbReference type="AlphaFoldDB" id="A0A0B7BY07"/>
<organism evidence="2">
    <name type="scientific">Arion vulgaris</name>
    <dbReference type="NCBI Taxonomy" id="1028688"/>
    <lineage>
        <taxon>Eukaryota</taxon>
        <taxon>Metazoa</taxon>
        <taxon>Spiralia</taxon>
        <taxon>Lophotrochozoa</taxon>
        <taxon>Mollusca</taxon>
        <taxon>Gastropoda</taxon>
        <taxon>Heterobranchia</taxon>
        <taxon>Euthyneura</taxon>
        <taxon>Panpulmonata</taxon>
        <taxon>Eupulmonata</taxon>
        <taxon>Stylommatophora</taxon>
        <taxon>Helicina</taxon>
        <taxon>Arionoidea</taxon>
        <taxon>Arionidae</taxon>
        <taxon>Arion</taxon>
    </lineage>
</organism>
<dbReference type="EMBL" id="HACG01050401">
    <property type="protein sequence ID" value="CEK97266.1"/>
    <property type="molecule type" value="Transcribed_RNA"/>
</dbReference>
<sequence length="69" mass="7642">MVMRDHMVGGHELMSFSESYHHLGHDDSFSVCAYNSEARRNPNFQKQGDNGGDVYEPVEAGVGQELDGV</sequence>
<evidence type="ECO:0000256" key="1">
    <source>
        <dbReference type="SAM" id="MobiDB-lite"/>
    </source>
</evidence>
<proteinExistence type="predicted"/>
<gene>
    <name evidence="2" type="primary">ORF215255</name>
</gene>
<evidence type="ECO:0000313" key="2">
    <source>
        <dbReference type="EMBL" id="CEK97266.1"/>
    </source>
</evidence>
<reference evidence="2" key="1">
    <citation type="submission" date="2014-12" db="EMBL/GenBank/DDBJ databases">
        <title>Insight into the proteome of Arion vulgaris.</title>
        <authorList>
            <person name="Aradska J."/>
            <person name="Bulat T."/>
            <person name="Smidak R."/>
            <person name="Sarate P."/>
            <person name="Gangsoo J."/>
            <person name="Sialana F."/>
            <person name="Bilban M."/>
            <person name="Lubec G."/>
        </authorList>
    </citation>
    <scope>NUCLEOTIDE SEQUENCE</scope>
    <source>
        <tissue evidence="2">Skin</tissue>
    </source>
</reference>